<feature type="domain" description="GRF-type" evidence="21">
    <location>
        <begin position="528"/>
        <end position="572"/>
    </location>
</feature>
<dbReference type="GO" id="GO:0003677">
    <property type="term" value="F:DNA binding"/>
    <property type="evidence" value="ECO:0007669"/>
    <property type="project" value="UniProtKB-KW"/>
</dbReference>
<keyword evidence="7" id="KW-0347">Helicase</keyword>
<keyword evidence="3" id="KW-0479">Metal-binding</keyword>
<feature type="region of interest" description="Disordered" evidence="17">
    <location>
        <begin position="424"/>
        <end position="470"/>
    </location>
</feature>
<dbReference type="Gene3D" id="3.40.50.300">
    <property type="entry name" value="P-loop containing nucleotide triphosphate hydrolases"/>
    <property type="match status" value="2"/>
</dbReference>
<dbReference type="InterPro" id="IPR014001">
    <property type="entry name" value="Helicase_ATP-bd"/>
</dbReference>
<evidence type="ECO:0000313" key="23">
    <source>
        <dbReference type="Proteomes" id="UP001516023"/>
    </source>
</evidence>
<dbReference type="InterPro" id="IPR004589">
    <property type="entry name" value="DNA_helicase_ATP-dep_RecQ"/>
</dbReference>
<dbReference type="Proteomes" id="UP001516023">
    <property type="component" value="Unassembled WGS sequence"/>
</dbReference>
<dbReference type="PROSITE" id="PS50800">
    <property type="entry name" value="SAP"/>
    <property type="match status" value="1"/>
</dbReference>
<sequence length="1537" mass="169642">MARQRKADALLDAKPTSSARKTNESTMKNPYVSRPRMPAPTVPSTKSKEISKTNTSASAPAFQKRNARDKSNIAPSNIPHTTTDKLLLGLLDGKVKHGATRGPTHPKERQTQNHSRGKQEKRPIETGVDVIHKKGNYNSSNARFGERQNKRIKSLDLVLPPPVRCYPRAEKSNQSRVMGNANNKAREISSLRLKGPSRIGPQRYTKTDENVANGCNIEISEDQSKPAVLSSGTPSNKSNLEETGLPGDDFHDRHSNSVMGGARVHASCDITIPIQPKEPMDSTLLEDGLAHTHSVAVKPLSLGIGRRTNRFSGLKPDKTVLTAPRPSVVSLEENPVSRLHNNSYSNKVVGDAMSNIGVHNEVEPAKTAKHAEWYDPQDHAAMKCEAISNVTNKPQKQTKPKSRNPSVGVNDNFVRLDLKNSAGSCRGARNLKKVNRQKSWRARHRFGKSDSHDDGSEEEGSAAPWSSRTKRQSIAESGEKCFASARNCGVDPLDDFMDGVFSRGVKSPSNAVNASANAPSKREGAVCCIRHSRPCKLLTVKKANKGNKGRKFYVCSMPMGEQCDFFKWEEDTIEATQRALLQSSSNSGFIARQVAASRARFKELTVPELRIEAKKRGLNPAGKKDQLLTRLLIWTRDEIADSVELDTSQDAAVMNNLLTSSNAESFKQDSMEEHDNCTDYDNSECLDIVDVPEASSIAQAPDMTAMIELSDDSSGSYDDDSEVEHFSCDEYDVISTSLNSTAGNPAYKGIDAESTLHEVLEHYFGYTDFREGQEWAIRRCLSHERTLLVAPTGQGKSLCYALPAALMDGVCLVVSPLISLMQDQLRQLPPKIPAATLSGSMTAAQMALIIDDILRGRYKLLFVSPERLASASFRRLIRPKFNVETRQYERQFPPVSLLCVDEAHCLSQWGHNFRPSYLRVKSLLPLIEPKSVLALTATAGPMVVRDICHTLGIPSNEHQRSENGDVGGVKVLNCNRDNIDVFSLVLQSNDERQYLLHKILKDKKDDATERKPKNLPVEEGCLSKGNVIVYVWRQKDTEVIAEQLIGAGVKGGVVCYHGGMDSNDRTRAQCKFLRGKARICVATVAFGLGINKPDIDGVIHLCLPPSLEHYLQEIGRAGRDGRAAKAIALPLVDEMFSRHSLAHSDRLAESQLRIIFTTFQKLVTEALEDIPEDAGVDLDAEEVFVDGLHLALPVSQTVIASDCKEESIETIFSLLEEESASTPSLLSVEGYLPDIATITLKKRSLDKLKNMEQIAQCIAKCATRVDDAGSQADRGGTAMESGFYAYSYGSYKFSIVRCARFMGPVSEPRHVYAALRRLQGNGELELHFDSFGRAMHLRIKQEGINLFRGKRSSKENDDDFTSIISTFLLQFTEKERASVAKVESMYTILQKVSTCNGRGKEIDNLCDFNKSPRLILFQELVKNYFSSADLDVESRGSKDIVDFPKDTALLACLSSDVSSLLQVLRLPAYSAASVNLADSSCADYRDVCLAKILHAIDAPRAPILSWYNHPLWGKYRNYSFSSVVDAVKSVCSDLGCQ</sequence>
<evidence type="ECO:0000313" key="22">
    <source>
        <dbReference type="EMBL" id="KAL3786862.1"/>
    </source>
</evidence>
<dbReference type="PROSITE" id="PS51192">
    <property type="entry name" value="HELICASE_ATP_BIND_1"/>
    <property type="match status" value="1"/>
</dbReference>
<dbReference type="InterPro" id="IPR001650">
    <property type="entry name" value="Helicase_C-like"/>
</dbReference>
<evidence type="ECO:0000256" key="13">
    <source>
        <dbReference type="ARBA" id="ARBA00034617"/>
    </source>
</evidence>
<evidence type="ECO:0000256" key="12">
    <source>
        <dbReference type="ARBA" id="ARBA00023242"/>
    </source>
</evidence>
<dbReference type="GO" id="GO:0008270">
    <property type="term" value="F:zinc ion binding"/>
    <property type="evidence" value="ECO:0007669"/>
    <property type="project" value="UniProtKB-KW"/>
</dbReference>
<feature type="region of interest" description="Disordered" evidence="17">
    <location>
        <begin position="95"/>
        <end position="126"/>
    </location>
</feature>
<protein>
    <recommendedName>
        <fullName evidence="14">DNA 3'-5' helicase</fullName>
        <ecNumber evidence="14">5.6.2.4</ecNumber>
    </recommendedName>
</protein>
<evidence type="ECO:0000259" key="18">
    <source>
        <dbReference type="PROSITE" id="PS50800"/>
    </source>
</evidence>
<dbReference type="SMART" id="SM00487">
    <property type="entry name" value="DEXDc"/>
    <property type="match status" value="1"/>
</dbReference>
<dbReference type="InterPro" id="IPR027417">
    <property type="entry name" value="P-loop_NTPase"/>
</dbReference>
<evidence type="ECO:0000256" key="6">
    <source>
        <dbReference type="ARBA" id="ARBA00022801"/>
    </source>
</evidence>
<dbReference type="Pfam" id="PF00270">
    <property type="entry name" value="DEAD"/>
    <property type="match status" value="1"/>
</dbReference>
<dbReference type="InterPro" id="IPR036361">
    <property type="entry name" value="SAP_dom_sf"/>
</dbReference>
<keyword evidence="5 16" id="KW-0863">Zinc-finger</keyword>
<dbReference type="NCBIfam" id="TIGR00614">
    <property type="entry name" value="recQ_fam"/>
    <property type="match status" value="1"/>
</dbReference>
<dbReference type="InterPro" id="IPR003034">
    <property type="entry name" value="SAP_dom"/>
</dbReference>
<keyword evidence="12" id="KW-0539">Nucleus</keyword>
<dbReference type="SUPFAM" id="SSF52540">
    <property type="entry name" value="P-loop containing nucleoside triphosphate hydrolases"/>
    <property type="match status" value="1"/>
</dbReference>
<evidence type="ECO:0000259" key="21">
    <source>
        <dbReference type="PROSITE" id="PS51999"/>
    </source>
</evidence>
<evidence type="ECO:0000256" key="8">
    <source>
        <dbReference type="ARBA" id="ARBA00022833"/>
    </source>
</evidence>
<dbReference type="GO" id="GO:0005634">
    <property type="term" value="C:nucleus"/>
    <property type="evidence" value="ECO:0007669"/>
    <property type="project" value="UniProtKB-SubCell"/>
</dbReference>
<comment type="caution">
    <text evidence="22">The sequence shown here is derived from an EMBL/GenBank/DDBJ whole genome shotgun (WGS) entry which is preliminary data.</text>
</comment>
<evidence type="ECO:0000256" key="2">
    <source>
        <dbReference type="ARBA" id="ARBA00005446"/>
    </source>
</evidence>
<dbReference type="PROSITE" id="PS51999">
    <property type="entry name" value="ZF_GRF"/>
    <property type="match status" value="1"/>
</dbReference>
<dbReference type="FunFam" id="3.40.50.300:FF:000772">
    <property type="entry name" value="ATP-dependent DNA helicase Q4"/>
    <property type="match status" value="1"/>
</dbReference>
<dbReference type="CDD" id="cd18018">
    <property type="entry name" value="DEXHc_RecQ4-like"/>
    <property type="match status" value="1"/>
</dbReference>
<gene>
    <name evidence="22" type="ORF">HJC23_013783</name>
</gene>
<organism evidence="22 23">
    <name type="scientific">Cyclotella cryptica</name>
    <dbReference type="NCBI Taxonomy" id="29204"/>
    <lineage>
        <taxon>Eukaryota</taxon>
        <taxon>Sar</taxon>
        <taxon>Stramenopiles</taxon>
        <taxon>Ochrophyta</taxon>
        <taxon>Bacillariophyta</taxon>
        <taxon>Coscinodiscophyceae</taxon>
        <taxon>Thalassiosirophycidae</taxon>
        <taxon>Stephanodiscales</taxon>
        <taxon>Stephanodiscaceae</taxon>
        <taxon>Cyclotella</taxon>
    </lineage>
</organism>
<dbReference type="Pfam" id="PF06839">
    <property type="entry name" value="Zn_ribbon_GRF"/>
    <property type="match status" value="1"/>
</dbReference>
<accession>A0ABD3PG06</accession>
<comment type="similarity">
    <text evidence="2">Belongs to the helicase family. RecQ subfamily.</text>
</comment>
<dbReference type="PANTHER" id="PTHR13710">
    <property type="entry name" value="DNA HELICASE RECQ FAMILY MEMBER"/>
    <property type="match status" value="1"/>
</dbReference>
<evidence type="ECO:0000259" key="19">
    <source>
        <dbReference type="PROSITE" id="PS51192"/>
    </source>
</evidence>
<keyword evidence="6" id="KW-0378">Hydrolase</keyword>
<dbReference type="Pfam" id="PF02037">
    <property type="entry name" value="SAP"/>
    <property type="match status" value="1"/>
</dbReference>
<dbReference type="EC" id="5.6.2.4" evidence="14"/>
<evidence type="ECO:0000259" key="20">
    <source>
        <dbReference type="PROSITE" id="PS51194"/>
    </source>
</evidence>
<evidence type="ECO:0000256" key="14">
    <source>
        <dbReference type="ARBA" id="ARBA00034808"/>
    </source>
</evidence>
<evidence type="ECO:0000256" key="3">
    <source>
        <dbReference type="ARBA" id="ARBA00022723"/>
    </source>
</evidence>
<dbReference type="PANTHER" id="PTHR13710:SF108">
    <property type="entry name" value="ATP-DEPENDENT DNA HELICASE Q4"/>
    <property type="match status" value="1"/>
</dbReference>
<name>A0ABD3PG06_9STRA</name>
<dbReference type="GO" id="GO:0016787">
    <property type="term" value="F:hydrolase activity"/>
    <property type="evidence" value="ECO:0007669"/>
    <property type="project" value="UniProtKB-KW"/>
</dbReference>
<dbReference type="SUPFAM" id="SSF68906">
    <property type="entry name" value="SAP domain"/>
    <property type="match status" value="1"/>
</dbReference>
<dbReference type="Gene3D" id="1.10.720.30">
    <property type="entry name" value="SAP domain"/>
    <property type="match status" value="1"/>
</dbReference>
<keyword evidence="10" id="KW-0238">DNA-binding</keyword>
<keyword evidence="11" id="KW-0413">Isomerase</keyword>
<keyword evidence="23" id="KW-1185">Reference proteome</keyword>
<dbReference type="EMBL" id="JABMIG020000186">
    <property type="protein sequence ID" value="KAL3786862.1"/>
    <property type="molecule type" value="Genomic_DNA"/>
</dbReference>
<keyword evidence="4" id="KW-0547">Nucleotide-binding</keyword>
<feature type="region of interest" description="Disordered" evidence="17">
    <location>
        <begin position="222"/>
        <end position="255"/>
    </location>
</feature>
<feature type="compositionally biased region" description="Basic residues" evidence="17">
    <location>
        <begin position="429"/>
        <end position="446"/>
    </location>
</feature>
<evidence type="ECO:0000256" key="5">
    <source>
        <dbReference type="ARBA" id="ARBA00022771"/>
    </source>
</evidence>
<keyword evidence="8" id="KW-0862">Zinc</keyword>
<keyword evidence="9" id="KW-0067">ATP-binding</keyword>
<feature type="region of interest" description="Disordered" evidence="17">
    <location>
        <begin position="1"/>
        <end position="81"/>
    </location>
</feature>
<dbReference type="GO" id="GO:0005524">
    <property type="term" value="F:ATP binding"/>
    <property type="evidence" value="ECO:0007669"/>
    <property type="project" value="UniProtKB-KW"/>
</dbReference>
<feature type="domain" description="Helicase C-terminal" evidence="20">
    <location>
        <begin position="1016"/>
        <end position="1170"/>
    </location>
</feature>
<feature type="compositionally biased region" description="Polar residues" evidence="17">
    <location>
        <begin position="15"/>
        <end position="28"/>
    </location>
</feature>
<feature type="region of interest" description="Disordered" evidence="17">
    <location>
        <begin position="390"/>
        <end position="411"/>
    </location>
</feature>
<dbReference type="InterPro" id="IPR010666">
    <property type="entry name" value="Znf_GRF"/>
</dbReference>
<comment type="catalytic activity">
    <reaction evidence="13">
        <text>Couples ATP hydrolysis with the unwinding of duplex DNA by translocating in the 3'-5' direction.</text>
        <dbReference type="EC" id="5.6.2.4"/>
    </reaction>
</comment>
<evidence type="ECO:0000256" key="9">
    <source>
        <dbReference type="ARBA" id="ARBA00022840"/>
    </source>
</evidence>
<evidence type="ECO:0000256" key="7">
    <source>
        <dbReference type="ARBA" id="ARBA00022806"/>
    </source>
</evidence>
<feature type="domain" description="SAP" evidence="18">
    <location>
        <begin position="601"/>
        <end position="635"/>
    </location>
</feature>
<dbReference type="PROSITE" id="PS51194">
    <property type="entry name" value="HELICASE_CTER"/>
    <property type="match status" value="1"/>
</dbReference>
<dbReference type="InterPro" id="IPR011545">
    <property type="entry name" value="DEAD/DEAH_box_helicase_dom"/>
</dbReference>
<dbReference type="SMART" id="SM00490">
    <property type="entry name" value="HELICc"/>
    <property type="match status" value="1"/>
</dbReference>
<evidence type="ECO:0000256" key="15">
    <source>
        <dbReference type="ARBA" id="ARBA00049360"/>
    </source>
</evidence>
<evidence type="ECO:0000256" key="4">
    <source>
        <dbReference type="ARBA" id="ARBA00022741"/>
    </source>
</evidence>
<dbReference type="GO" id="GO:0043138">
    <property type="term" value="F:3'-5' DNA helicase activity"/>
    <property type="evidence" value="ECO:0007669"/>
    <property type="project" value="UniProtKB-EC"/>
</dbReference>
<evidence type="ECO:0000256" key="16">
    <source>
        <dbReference type="PROSITE-ProRule" id="PRU01343"/>
    </source>
</evidence>
<feature type="domain" description="Helicase ATP-binding" evidence="19">
    <location>
        <begin position="777"/>
        <end position="957"/>
    </location>
</feature>
<comment type="catalytic activity">
    <reaction evidence="15">
        <text>ATP + H2O = ADP + phosphate + H(+)</text>
        <dbReference type="Rhea" id="RHEA:13065"/>
        <dbReference type="ChEBI" id="CHEBI:15377"/>
        <dbReference type="ChEBI" id="CHEBI:15378"/>
        <dbReference type="ChEBI" id="CHEBI:30616"/>
        <dbReference type="ChEBI" id="CHEBI:43474"/>
        <dbReference type="ChEBI" id="CHEBI:456216"/>
    </reaction>
</comment>
<proteinExistence type="inferred from homology"/>
<reference evidence="22 23" key="1">
    <citation type="journal article" date="2020" name="G3 (Bethesda)">
        <title>Improved Reference Genome for Cyclotella cryptica CCMP332, a Model for Cell Wall Morphogenesis, Salinity Adaptation, and Lipid Production in Diatoms (Bacillariophyta).</title>
        <authorList>
            <person name="Roberts W.R."/>
            <person name="Downey K.M."/>
            <person name="Ruck E.C."/>
            <person name="Traller J.C."/>
            <person name="Alverson A.J."/>
        </authorList>
    </citation>
    <scope>NUCLEOTIDE SEQUENCE [LARGE SCALE GENOMIC DNA]</scope>
    <source>
        <strain evidence="22 23">CCMP332</strain>
    </source>
</reference>
<evidence type="ECO:0000256" key="11">
    <source>
        <dbReference type="ARBA" id="ARBA00023235"/>
    </source>
</evidence>
<feature type="compositionally biased region" description="Basic and acidic residues" evidence="17">
    <location>
        <begin position="105"/>
        <end position="124"/>
    </location>
</feature>
<evidence type="ECO:0000256" key="17">
    <source>
        <dbReference type="SAM" id="MobiDB-lite"/>
    </source>
</evidence>
<comment type="subcellular location">
    <subcellularLocation>
        <location evidence="1">Nucleus</location>
    </subcellularLocation>
</comment>
<evidence type="ECO:0000256" key="10">
    <source>
        <dbReference type="ARBA" id="ARBA00023125"/>
    </source>
</evidence>
<evidence type="ECO:0000256" key="1">
    <source>
        <dbReference type="ARBA" id="ARBA00004123"/>
    </source>
</evidence>
<dbReference type="Pfam" id="PF00271">
    <property type="entry name" value="Helicase_C"/>
    <property type="match status" value="1"/>
</dbReference>
<feature type="compositionally biased region" description="Basic and acidic residues" evidence="17">
    <location>
        <begin position="1"/>
        <end position="11"/>
    </location>
</feature>
<dbReference type="SMART" id="SM00513">
    <property type="entry name" value="SAP"/>
    <property type="match status" value="1"/>
</dbReference>